<dbReference type="EMBL" id="KI659377">
    <property type="protein sequence ID" value="ETN79675.1"/>
    <property type="molecule type" value="Genomic_DNA"/>
</dbReference>
<feature type="non-terminal residue" evidence="2">
    <location>
        <position position="129"/>
    </location>
</feature>
<gene>
    <name evidence="2" type="ORF">NECAME_18083</name>
</gene>
<proteinExistence type="predicted"/>
<keyword evidence="3" id="KW-1185">Reference proteome</keyword>
<dbReference type="OrthoDB" id="5851038at2759"/>
<evidence type="ECO:0000256" key="1">
    <source>
        <dbReference type="SAM" id="Phobius"/>
    </source>
</evidence>
<dbReference type="AlphaFoldDB" id="W2TC93"/>
<protein>
    <submittedName>
        <fullName evidence="2">Uncharacterized protein</fullName>
    </submittedName>
</protein>
<dbReference type="Proteomes" id="UP000053676">
    <property type="component" value="Unassembled WGS sequence"/>
</dbReference>
<dbReference type="KEGG" id="nai:NECAME_18083"/>
<name>W2TC93_NECAM</name>
<keyword evidence="1" id="KW-1133">Transmembrane helix</keyword>
<evidence type="ECO:0000313" key="3">
    <source>
        <dbReference type="Proteomes" id="UP000053676"/>
    </source>
</evidence>
<organism evidence="2 3">
    <name type="scientific">Necator americanus</name>
    <name type="common">Human hookworm</name>
    <dbReference type="NCBI Taxonomy" id="51031"/>
    <lineage>
        <taxon>Eukaryota</taxon>
        <taxon>Metazoa</taxon>
        <taxon>Ecdysozoa</taxon>
        <taxon>Nematoda</taxon>
        <taxon>Chromadorea</taxon>
        <taxon>Rhabditida</taxon>
        <taxon>Rhabditina</taxon>
        <taxon>Rhabditomorpha</taxon>
        <taxon>Strongyloidea</taxon>
        <taxon>Ancylostomatidae</taxon>
        <taxon>Bunostominae</taxon>
        <taxon>Necator</taxon>
    </lineage>
</organism>
<accession>W2TC93</accession>
<evidence type="ECO:0000313" key="2">
    <source>
        <dbReference type="EMBL" id="ETN79675.1"/>
    </source>
</evidence>
<keyword evidence="1" id="KW-0472">Membrane</keyword>
<feature type="transmembrane region" description="Helical" evidence="1">
    <location>
        <begin position="28"/>
        <end position="49"/>
    </location>
</feature>
<reference evidence="3" key="1">
    <citation type="journal article" date="2014" name="Nat. Genet.">
        <title>Genome of the human hookworm Necator americanus.</title>
        <authorList>
            <person name="Tang Y.T."/>
            <person name="Gao X."/>
            <person name="Rosa B.A."/>
            <person name="Abubucker S."/>
            <person name="Hallsworth-Pepin K."/>
            <person name="Martin J."/>
            <person name="Tyagi R."/>
            <person name="Heizer E."/>
            <person name="Zhang X."/>
            <person name="Bhonagiri-Palsikar V."/>
            <person name="Minx P."/>
            <person name="Warren W.C."/>
            <person name="Wang Q."/>
            <person name="Zhan B."/>
            <person name="Hotez P.J."/>
            <person name="Sternberg P.W."/>
            <person name="Dougall A."/>
            <person name="Gaze S.T."/>
            <person name="Mulvenna J."/>
            <person name="Sotillo J."/>
            <person name="Ranganathan S."/>
            <person name="Rabelo E.M."/>
            <person name="Wilson R.K."/>
            <person name="Felgner P.L."/>
            <person name="Bethony J."/>
            <person name="Hawdon J.M."/>
            <person name="Gasser R.B."/>
            <person name="Loukas A."/>
            <person name="Mitreva M."/>
        </authorList>
    </citation>
    <scope>NUCLEOTIDE SEQUENCE [LARGE SCALE GENOMIC DNA]</scope>
</reference>
<keyword evidence="1" id="KW-0812">Transmembrane</keyword>
<sequence>MVFDASLGYDPDEWEECPPKEQFMVFSFFTRLLLSSAAVAFVVLFFHLLERNKDKNGKKDESQRDKADDTIKQTSQKIEEYVNVGKETIKEAENAMKNTAEDLLKEADDYMKDAAHRTKEGLSEAFKEA</sequence>